<dbReference type="InterPro" id="IPR001172">
    <property type="entry name" value="FliN_T3SS_HrcQb"/>
</dbReference>
<dbReference type="EMBL" id="JAGSND010000003">
    <property type="protein sequence ID" value="MBR0597541.1"/>
    <property type="molecule type" value="Genomic_DNA"/>
</dbReference>
<keyword evidence="10" id="KW-0282">Flagellum</keyword>
<protein>
    <submittedName>
        <fullName evidence="10">Flagellar motor switch phosphatase FliY</fullName>
    </submittedName>
</protein>
<dbReference type="PANTHER" id="PTHR43484">
    <property type="match status" value="1"/>
</dbReference>
<dbReference type="GO" id="GO:0005886">
    <property type="term" value="C:plasma membrane"/>
    <property type="evidence" value="ECO:0007669"/>
    <property type="project" value="UniProtKB-SubCell"/>
</dbReference>
<keyword evidence="10" id="KW-0969">Cilium</keyword>
<gene>
    <name evidence="10" type="primary">fliY</name>
    <name evidence="10" type="ORF">KCX82_06640</name>
</gene>
<evidence type="ECO:0000256" key="3">
    <source>
        <dbReference type="ARBA" id="ARBA00022475"/>
    </source>
</evidence>
<dbReference type="Proteomes" id="UP000675664">
    <property type="component" value="Unassembled WGS sequence"/>
</dbReference>
<evidence type="ECO:0000259" key="9">
    <source>
        <dbReference type="Pfam" id="PF04509"/>
    </source>
</evidence>
<evidence type="ECO:0000313" key="10">
    <source>
        <dbReference type="EMBL" id="MBR0597541.1"/>
    </source>
</evidence>
<evidence type="ECO:0000256" key="4">
    <source>
        <dbReference type="ARBA" id="ARBA00022500"/>
    </source>
</evidence>
<dbReference type="SUPFAM" id="SSF103039">
    <property type="entry name" value="CheC-like"/>
    <property type="match status" value="1"/>
</dbReference>
<dbReference type="RefSeq" id="WP_227017671.1">
    <property type="nucleotide sequence ID" value="NZ_JAGSND010000003.1"/>
</dbReference>
<keyword evidence="11" id="KW-1185">Reference proteome</keyword>
<accession>A0A8J7W1T4</accession>
<dbReference type="InterPro" id="IPR012826">
    <property type="entry name" value="FliN"/>
</dbReference>
<dbReference type="GO" id="GO:0003774">
    <property type="term" value="F:cytoskeletal motor activity"/>
    <property type="evidence" value="ECO:0007669"/>
    <property type="project" value="InterPro"/>
</dbReference>
<proteinExistence type="inferred from homology"/>
<keyword evidence="6" id="KW-0472">Membrane</keyword>
<keyword evidence="10" id="KW-0966">Cell projection</keyword>
<feature type="compositionally biased region" description="Low complexity" evidence="7">
    <location>
        <begin position="210"/>
        <end position="224"/>
    </location>
</feature>
<evidence type="ECO:0000256" key="2">
    <source>
        <dbReference type="ARBA" id="ARBA00009226"/>
    </source>
</evidence>
<evidence type="ECO:0000256" key="1">
    <source>
        <dbReference type="ARBA" id="ARBA00004413"/>
    </source>
</evidence>
<dbReference type="Pfam" id="PF01052">
    <property type="entry name" value="FliMN_C"/>
    <property type="match status" value="1"/>
</dbReference>
<comment type="caution">
    <text evidence="10">The sequence shown here is derived from an EMBL/GenBank/DDBJ whole genome shotgun (WGS) entry which is preliminary data.</text>
</comment>
<dbReference type="InterPro" id="IPR051469">
    <property type="entry name" value="FliN/MopA/SpaO"/>
</dbReference>
<dbReference type="Gene3D" id="2.30.330.10">
    <property type="entry name" value="SpoA-like"/>
    <property type="match status" value="1"/>
</dbReference>
<keyword evidence="4" id="KW-0145">Chemotaxis</keyword>
<dbReference type="GO" id="GO:0006935">
    <property type="term" value="P:chemotaxis"/>
    <property type="evidence" value="ECO:0007669"/>
    <property type="project" value="UniProtKB-KW"/>
</dbReference>
<comment type="subcellular location">
    <subcellularLocation>
        <location evidence="1">Cell membrane</location>
        <topology evidence="1">Peripheral membrane protein</topology>
        <orientation evidence="1">Cytoplasmic side</orientation>
    </subcellularLocation>
</comment>
<dbReference type="Gene3D" id="3.40.1550.10">
    <property type="entry name" value="CheC-like"/>
    <property type="match status" value="1"/>
</dbReference>
<name>A0A8J7W1T4_9FIRM</name>
<keyword evidence="3" id="KW-1003">Cell membrane</keyword>
<dbReference type="SUPFAM" id="SSF101801">
    <property type="entry name" value="Surface presentation of antigens (SPOA)"/>
    <property type="match status" value="1"/>
</dbReference>
<dbReference type="NCBIfam" id="TIGR02480">
    <property type="entry name" value="fliN"/>
    <property type="match status" value="1"/>
</dbReference>
<feature type="region of interest" description="Disordered" evidence="7">
    <location>
        <begin position="199"/>
        <end position="231"/>
    </location>
</feature>
<dbReference type="GO" id="GO:0071973">
    <property type="term" value="P:bacterial-type flagellum-dependent cell motility"/>
    <property type="evidence" value="ECO:0007669"/>
    <property type="project" value="InterPro"/>
</dbReference>
<feature type="domain" description="CheC-like protein" evidence="9">
    <location>
        <begin position="12"/>
        <end position="47"/>
    </location>
</feature>
<comment type="similarity">
    <text evidence="2">Belongs to the FliN/MopA/SpaO family.</text>
</comment>
<evidence type="ECO:0000256" key="6">
    <source>
        <dbReference type="ARBA" id="ARBA00023136"/>
    </source>
</evidence>
<dbReference type="PRINTS" id="PR00956">
    <property type="entry name" value="FLGMOTORFLIN"/>
</dbReference>
<feature type="domain" description="CheC-like protein" evidence="9">
    <location>
        <begin position="109"/>
        <end position="144"/>
    </location>
</feature>
<evidence type="ECO:0000256" key="5">
    <source>
        <dbReference type="ARBA" id="ARBA00022779"/>
    </source>
</evidence>
<dbReference type="NCBIfam" id="NF005995">
    <property type="entry name" value="PRK08119.1"/>
    <property type="match status" value="1"/>
</dbReference>
<organism evidence="10 11">
    <name type="scientific">Sinanaerobacter chloroacetimidivorans</name>
    <dbReference type="NCBI Taxonomy" id="2818044"/>
    <lineage>
        <taxon>Bacteria</taxon>
        <taxon>Bacillati</taxon>
        <taxon>Bacillota</taxon>
        <taxon>Clostridia</taxon>
        <taxon>Peptostreptococcales</taxon>
        <taxon>Anaerovoracaceae</taxon>
        <taxon>Sinanaerobacter</taxon>
    </lineage>
</organism>
<dbReference type="InterPro" id="IPR036429">
    <property type="entry name" value="SpoA-like_sf"/>
</dbReference>
<dbReference type="Pfam" id="PF04509">
    <property type="entry name" value="CheC"/>
    <property type="match status" value="2"/>
</dbReference>
<evidence type="ECO:0000259" key="8">
    <source>
        <dbReference type="Pfam" id="PF01052"/>
    </source>
</evidence>
<dbReference type="InterPro" id="IPR007597">
    <property type="entry name" value="CheC"/>
</dbReference>
<dbReference type="PANTHER" id="PTHR43484:SF1">
    <property type="entry name" value="FLAGELLAR MOTOR SWITCH PROTEIN FLIN"/>
    <property type="match status" value="1"/>
</dbReference>
<dbReference type="InterPro" id="IPR028976">
    <property type="entry name" value="CheC-like_sf"/>
</dbReference>
<evidence type="ECO:0000256" key="7">
    <source>
        <dbReference type="SAM" id="MobiDB-lite"/>
    </source>
</evidence>
<dbReference type="GO" id="GO:0016787">
    <property type="term" value="F:hydrolase activity"/>
    <property type="evidence" value="ECO:0007669"/>
    <property type="project" value="InterPro"/>
</dbReference>
<feature type="domain" description="Flagellar motor switch protein FliN-like C-terminal" evidence="8">
    <location>
        <begin position="341"/>
        <end position="411"/>
    </location>
</feature>
<dbReference type="GO" id="GO:0009425">
    <property type="term" value="C:bacterial-type flagellum basal body"/>
    <property type="evidence" value="ECO:0007669"/>
    <property type="project" value="InterPro"/>
</dbReference>
<sequence length="419" mass="45715">MTMNDQYKLTEMEADVIGEVMNISMGAAATAMSTILDKKVNITTPRIETIGIEEFEFSYLEPVIGVLIKYVEGFDGTNMLLLREEDMKKILSHLLSMDPEEIVELDEISISAICEIMNQMMGSAASALASFLGQVVNISPPEVMDTTKPESVRQLFSLKGDSLVSIKFNLSIDGLVESEFISAMDPQLAKEMVKLSMGANDVDPSESTGSAEVSPQAAAASAQPEIPPAQTAPVQQMPDYAAMQTPPVQQMPDYAAMQTPPVQQMPDYAAMQPPGYVQGYPQGYPPMQPQPQGYPYQQMGAVPSYVEKPVQQAVHTTPYSFKPLGGEKASDMNLSENNLDLIMSVPIQITVELGRTRKKIKDIAELTLGNIVELDRQAGDQVDVVANGRLIARGDVVVVDDNYSVRITEIVKPKDNSEL</sequence>
<dbReference type="AlphaFoldDB" id="A0A8J7W1T4"/>
<reference evidence="10" key="1">
    <citation type="submission" date="2021-04" db="EMBL/GenBank/DDBJ databases">
        <title>Sinoanaerobacter chloroacetimidivorans sp. nov., an obligate anaerobic bacterium isolated from anaerobic sludge.</title>
        <authorList>
            <person name="Bao Y."/>
        </authorList>
    </citation>
    <scope>NUCLEOTIDE SEQUENCE</scope>
    <source>
        <strain evidence="10">BAD-6</strain>
    </source>
</reference>
<dbReference type="InterPro" id="IPR001543">
    <property type="entry name" value="FliN-like_C"/>
</dbReference>
<evidence type="ECO:0000313" key="11">
    <source>
        <dbReference type="Proteomes" id="UP000675664"/>
    </source>
</evidence>
<reference evidence="10" key="2">
    <citation type="submission" date="2021-04" db="EMBL/GenBank/DDBJ databases">
        <authorList>
            <person name="Liu J."/>
        </authorList>
    </citation>
    <scope>NUCLEOTIDE SEQUENCE</scope>
    <source>
        <strain evidence="10">BAD-6</strain>
    </source>
</reference>
<dbReference type="CDD" id="cd17907">
    <property type="entry name" value="FliY_FliN-Y"/>
    <property type="match status" value="1"/>
</dbReference>
<keyword evidence="5" id="KW-0283">Flagellar rotation</keyword>